<dbReference type="RefSeq" id="WP_066331795.1">
    <property type="nucleotide sequence ID" value="NZ_CP017688.1"/>
</dbReference>
<dbReference type="STRING" id="1763534.GCA_001831475_01699"/>
<accession>A0A1B9EA11</accession>
<protein>
    <recommendedName>
        <fullName evidence="4">Bor protein</fullName>
    </recommendedName>
</protein>
<organism evidence="2 3">
    <name type="scientific">Flavobacterium crassostreae</name>
    <dbReference type="NCBI Taxonomy" id="1763534"/>
    <lineage>
        <taxon>Bacteria</taxon>
        <taxon>Pseudomonadati</taxon>
        <taxon>Bacteroidota</taxon>
        <taxon>Flavobacteriia</taxon>
        <taxon>Flavobacteriales</taxon>
        <taxon>Flavobacteriaceae</taxon>
        <taxon>Flavobacterium</taxon>
    </lineage>
</organism>
<sequence length="98" mass="10393">MIQNSIKTIALIFAASMLLTSCYSYTSVVGNGAQGNQQVTKWNHYVVGGLAPVGVSDSKEMAGGAKDYTVHTRQTFVNGLISGLTFGIYTPTITTVTK</sequence>
<reference evidence="2 3" key="1">
    <citation type="submission" date="2016-03" db="EMBL/GenBank/DDBJ databases">
        <authorList>
            <person name="Ploux O."/>
        </authorList>
    </citation>
    <scope>NUCLEOTIDE SEQUENCE [LARGE SCALE GENOMIC DNA]</scope>
    <source>
        <strain evidence="2 3">LPB0076</strain>
    </source>
</reference>
<evidence type="ECO:0008006" key="4">
    <source>
        <dbReference type="Google" id="ProtNLM"/>
    </source>
</evidence>
<evidence type="ECO:0000313" key="2">
    <source>
        <dbReference type="EMBL" id="OCB78794.1"/>
    </source>
</evidence>
<evidence type="ECO:0000313" key="3">
    <source>
        <dbReference type="Proteomes" id="UP000093510"/>
    </source>
</evidence>
<dbReference type="Proteomes" id="UP000093510">
    <property type="component" value="Unassembled WGS sequence"/>
</dbReference>
<gene>
    <name evidence="2" type="ORF">LPBF_01310</name>
</gene>
<dbReference type="AlphaFoldDB" id="A0A1B9EA11"/>
<proteinExistence type="predicted"/>
<keyword evidence="3" id="KW-1185">Reference proteome</keyword>
<feature type="chain" id="PRO_5008625483" description="Bor protein" evidence="1">
    <location>
        <begin position="27"/>
        <end position="98"/>
    </location>
</feature>
<dbReference type="Pfam" id="PF06291">
    <property type="entry name" value="Lambda_Bor"/>
    <property type="match status" value="1"/>
</dbReference>
<comment type="caution">
    <text evidence="2">The sequence shown here is derived from an EMBL/GenBank/DDBJ whole genome shotgun (WGS) entry which is preliminary data.</text>
</comment>
<name>A0A1B9EA11_9FLAO</name>
<dbReference type="InterPro" id="IPR010438">
    <property type="entry name" value="Lambda_Bor"/>
</dbReference>
<feature type="signal peptide" evidence="1">
    <location>
        <begin position="1"/>
        <end position="26"/>
    </location>
</feature>
<dbReference type="EMBL" id="LVEP01000002">
    <property type="protein sequence ID" value="OCB78794.1"/>
    <property type="molecule type" value="Genomic_DNA"/>
</dbReference>
<dbReference type="PROSITE" id="PS51257">
    <property type="entry name" value="PROKAR_LIPOPROTEIN"/>
    <property type="match status" value="1"/>
</dbReference>
<keyword evidence="1" id="KW-0732">Signal</keyword>
<evidence type="ECO:0000256" key="1">
    <source>
        <dbReference type="SAM" id="SignalP"/>
    </source>
</evidence>
<dbReference type="OrthoDB" id="1453440at2"/>